<keyword evidence="2" id="KW-0812">Transmembrane</keyword>
<keyword evidence="2" id="KW-1133">Transmembrane helix</keyword>
<keyword evidence="4" id="KW-1185">Reference proteome</keyword>
<sequence>MKFFSFKIFILCILLPPVLYIFSIQYTENHLRHRYADEIEEIYIGDTGHLFDGSLRLKDAIEKNIDLYIQSKPLISWGVNLNVTVITKRGKILYPPVFEEEFSDPLRPPDLMEIAADNYRLMNEGPEVVIDLKIGHNTLFSNVILFSYILIVLLVLYFYYRAGVRKLRQAESEKAREIDRLLEQEKNHFETLKSLEREREKLSSESARIKKTLENEKVKASRNEDEMIEEIVALEEKFKKNLALQNEQQEEINTLKEEIKRLEKGGRKESKPKIKDSDAKRFRALYKNLSINERAISGFAGLSDDLKIKGEEIIHQLNENPDIVTIKRKVFGKKSRHTILEVIFGYKGRLYFSRSKDNKIEVLTIGTKNSQTKDLEFLDNLTLK</sequence>
<keyword evidence="2" id="KW-0472">Membrane</keyword>
<keyword evidence="1" id="KW-0175">Coiled coil</keyword>
<accession>A0A975BID0</accession>
<reference evidence="3" key="1">
    <citation type="journal article" date="2021" name="Microb. Physiol.">
        <title>Proteogenomic Insights into the Physiology of Marine, Sulfate-Reducing, Filamentous Desulfonema limicola and Desulfonema magnum.</title>
        <authorList>
            <person name="Schnaars V."/>
            <person name="Wohlbrand L."/>
            <person name="Scheve S."/>
            <person name="Hinrichs C."/>
            <person name="Reinhardt R."/>
            <person name="Rabus R."/>
        </authorList>
    </citation>
    <scope>NUCLEOTIDE SEQUENCE</scope>
    <source>
        <strain evidence="3">4be13</strain>
    </source>
</reference>
<name>A0A975BID0_9BACT</name>
<dbReference type="Proteomes" id="UP000663722">
    <property type="component" value="Chromosome"/>
</dbReference>
<feature type="transmembrane region" description="Helical" evidence="2">
    <location>
        <begin position="139"/>
        <end position="160"/>
    </location>
</feature>
<dbReference type="AlphaFoldDB" id="A0A975BID0"/>
<evidence type="ECO:0000256" key="1">
    <source>
        <dbReference type="SAM" id="Coils"/>
    </source>
</evidence>
<organism evidence="3 4">
    <name type="scientific">Desulfonema magnum</name>
    <dbReference type="NCBI Taxonomy" id="45655"/>
    <lineage>
        <taxon>Bacteria</taxon>
        <taxon>Pseudomonadati</taxon>
        <taxon>Thermodesulfobacteriota</taxon>
        <taxon>Desulfobacteria</taxon>
        <taxon>Desulfobacterales</taxon>
        <taxon>Desulfococcaceae</taxon>
        <taxon>Desulfonema</taxon>
    </lineage>
</organism>
<feature type="coiled-coil region" evidence="1">
    <location>
        <begin position="164"/>
        <end position="265"/>
    </location>
</feature>
<gene>
    <name evidence="3" type="ORF">dnm_019580</name>
</gene>
<dbReference type="EMBL" id="CP061800">
    <property type="protein sequence ID" value="QTA85941.1"/>
    <property type="molecule type" value="Genomic_DNA"/>
</dbReference>
<evidence type="ECO:0000256" key="2">
    <source>
        <dbReference type="SAM" id="Phobius"/>
    </source>
</evidence>
<evidence type="ECO:0000313" key="4">
    <source>
        <dbReference type="Proteomes" id="UP000663722"/>
    </source>
</evidence>
<evidence type="ECO:0000313" key="3">
    <source>
        <dbReference type="EMBL" id="QTA85941.1"/>
    </source>
</evidence>
<dbReference type="KEGG" id="dmm:dnm_019580"/>
<dbReference type="RefSeq" id="WP_207681790.1">
    <property type="nucleotide sequence ID" value="NZ_CP061800.1"/>
</dbReference>
<protein>
    <submittedName>
        <fullName evidence="3">Uncharacterized protein</fullName>
    </submittedName>
</protein>
<proteinExistence type="predicted"/>